<dbReference type="CDD" id="cd01638">
    <property type="entry name" value="CysQ"/>
    <property type="match status" value="1"/>
</dbReference>
<name>A0AAW4FSD7_9HYPH</name>
<evidence type="ECO:0000256" key="7">
    <source>
        <dbReference type="PIRSR" id="PIRSR600760-2"/>
    </source>
</evidence>
<feature type="binding site" evidence="7">
    <location>
        <position position="85"/>
    </location>
    <ligand>
        <name>Mg(2+)</name>
        <dbReference type="ChEBI" id="CHEBI:18420"/>
        <label>1</label>
        <note>catalytic</note>
    </ligand>
</feature>
<dbReference type="PANTHER" id="PTHR43028:SF5">
    <property type="entry name" value="3'(2'),5'-BISPHOSPHATE NUCLEOTIDASE 1"/>
    <property type="match status" value="1"/>
</dbReference>
<comment type="catalytic activity">
    <reaction evidence="6">
        <text>adenosine 3',5'-bisphosphate + H2O = AMP + phosphate</text>
        <dbReference type="Rhea" id="RHEA:10040"/>
        <dbReference type="ChEBI" id="CHEBI:15377"/>
        <dbReference type="ChEBI" id="CHEBI:43474"/>
        <dbReference type="ChEBI" id="CHEBI:58343"/>
        <dbReference type="ChEBI" id="CHEBI:456215"/>
        <dbReference type="EC" id="3.1.3.7"/>
    </reaction>
</comment>
<dbReference type="SUPFAM" id="SSF56655">
    <property type="entry name" value="Carbohydrate phosphatase"/>
    <property type="match status" value="1"/>
</dbReference>
<feature type="binding site" evidence="7">
    <location>
        <position position="87"/>
    </location>
    <ligand>
        <name>Mg(2+)</name>
        <dbReference type="ChEBI" id="CHEBI:18420"/>
        <label>1</label>
        <note>catalytic</note>
    </ligand>
</feature>
<feature type="binding site" evidence="7">
    <location>
        <position position="65"/>
    </location>
    <ligand>
        <name>Mg(2+)</name>
        <dbReference type="ChEBI" id="CHEBI:18420"/>
        <label>1</label>
        <note>catalytic</note>
    </ligand>
</feature>
<keyword evidence="2 6" id="KW-1003">Cell membrane</keyword>
<accession>A0AAW4FSD7</accession>
<keyword evidence="5 6" id="KW-0472">Membrane</keyword>
<evidence type="ECO:0000256" key="3">
    <source>
        <dbReference type="ARBA" id="ARBA00022519"/>
    </source>
</evidence>
<keyword evidence="6 7" id="KW-0479">Metal-binding</keyword>
<feature type="binding site" evidence="6">
    <location>
        <position position="214"/>
    </location>
    <ligand>
        <name>substrate</name>
    </ligand>
</feature>
<feature type="binding site" evidence="7">
    <location>
        <position position="88"/>
    </location>
    <ligand>
        <name>Mg(2+)</name>
        <dbReference type="ChEBI" id="CHEBI:18420"/>
        <label>1</label>
        <note>catalytic</note>
    </ligand>
</feature>
<dbReference type="AlphaFoldDB" id="A0AAW4FSD7"/>
<dbReference type="Gene3D" id="3.30.540.10">
    <property type="entry name" value="Fructose-1,6-Bisphosphatase, subunit A, domain 1"/>
    <property type="match status" value="1"/>
</dbReference>
<dbReference type="HAMAP" id="MF_02095">
    <property type="entry name" value="CysQ"/>
    <property type="match status" value="1"/>
</dbReference>
<dbReference type="Pfam" id="PF00459">
    <property type="entry name" value="Inositol_P"/>
    <property type="match status" value="1"/>
</dbReference>
<evidence type="ECO:0000256" key="4">
    <source>
        <dbReference type="ARBA" id="ARBA00022801"/>
    </source>
</evidence>
<keyword evidence="9" id="KW-1185">Reference proteome</keyword>
<feature type="binding site" evidence="6">
    <location>
        <position position="87"/>
    </location>
    <ligand>
        <name>Mg(2+)</name>
        <dbReference type="ChEBI" id="CHEBI:18420"/>
        <label>1</label>
    </ligand>
</feature>
<keyword evidence="3 6" id="KW-0997">Cell inner membrane</keyword>
<feature type="binding site" evidence="6">
    <location>
        <position position="65"/>
    </location>
    <ligand>
        <name>Mg(2+)</name>
        <dbReference type="ChEBI" id="CHEBI:18420"/>
        <label>1</label>
    </ligand>
</feature>
<dbReference type="InterPro" id="IPR050725">
    <property type="entry name" value="CysQ/Inositol_MonoPase"/>
</dbReference>
<dbReference type="RefSeq" id="WP_057220975.1">
    <property type="nucleotide sequence ID" value="NZ_CP083374.1"/>
</dbReference>
<feature type="binding site" evidence="6">
    <location>
        <begin position="87"/>
        <end position="90"/>
    </location>
    <ligand>
        <name>substrate</name>
    </ligand>
</feature>
<dbReference type="PANTHER" id="PTHR43028">
    <property type="entry name" value="3'(2'),5'-BISPHOSPHATE NUCLEOTIDASE 1"/>
    <property type="match status" value="1"/>
</dbReference>
<feature type="binding site" evidence="6">
    <location>
        <position position="85"/>
    </location>
    <ligand>
        <name>Mg(2+)</name>
        <dbReference type="ChEBI" id="CHEBI:18420"/>
        <label>2</label>
    </ligand>
</feature>
<dbReference type="GO" id="GO:0000103">
    <property type="term" value="P:sulfate assimilation"/>
    <property type="evidence" value="ECO:0007669"/>
    <property type="project" value="TreeGrafter"/>
</dbReference>
<organism evidence="8 9">
    <name type="scientific">Ensifer canadensis</name>
    <dbReference type="NCBI Taxonomy" id="555315"/>
    <lineage>
        <taxon>Bacteria</taxon>
        <taxon>Pseudomonadati</taxon>
        <taxon>Pseudomonadota</taxon>
        <taxon>Alphaproteobacteria</taxon>
        <taxon>Hyphomicrobiales</taxon>
        <taxon>Rhizobiaceae</taxon>
        <taxon>Sinorhizobium/Ensifer group</taxon>
        <taxon>Ensifer</taxon>
    </lineage>
</organism>
<feature type="binding site" evidence="6">
    <location>
        <position position="88"/>
    </location>
    <ligand>
        <name>Mg(2+)</name>
        <dbReference type="ChEBI" id="CHEBI:18420"/>
        <label>2</label>
    </ligand>
</feature>
<dbReference type="InterPro" id="IPR020550">
    <property type="entry name" value="Inositol_monophosphatase_CS"/>
</dbReference>
<feature type="binding site" evidence="6">
    <location>
        <position position="85"/>
    </location>
    <ligand>
        <name>Mg(2+)</name>
        <dbReference type="ChEBI" id="CHEBI:18420"/>
        <label>1</label>
    </ligand>
</feature>
<proteinExistence type="inferred from homology"/>
<dbReference type="PROSITE" id="PS00630">
    <property type="entry name" value="IMP_2"/>
    <property type="match status" value="1"/>
</dbReference>
<comment type="subcellular location">
    <subcellularLocation>
        <location evidence="6">Cell inner membrane</location>
        <topology evidence="6">Peripheral membrane protein</topology>
        <orientation evidence="6">Cytoplasmic side</orientation>
    </subcellularLocation>
</comment>
<evidence type="ECO:0000313" key="9">
    <source>
        <dbReference type="Proteomes" id="UP000744980"/>
    </source>
</evidence>
<feature type="binding site" evidence="6">
    <location>
        <position position="65"/>
    </location>
    <ligand>
        <name>substrate</name>
    </ligand>
</feature>
<dbReference type="GO" id="GO:0050427">
    <property type="term" value="P:3'-phosphoadenosine 5'-phosphosulfate metabolic process"/>
    <property type="evidence" value="ECO:0007669"/>
    <property type="project" value="TreeGrafter"/>
</dbReference>
<dbReference type="InterPro" id="IPR000760">
    <property type="entry name" value="Inositol_monophosphatase-like"/>
</dbReference>
<sequence>MNALSELFEETALAAGIAVLDVYHAGADAVAKADGSPVTEADLRAEAVIFERLAKVSPGTPIVGEEAAAAGCAPSVEEGTFYLVDPLDGTKEFIARRDDFTVNIALIENGKPIAGIVYAPALRRAYVAAGGIAQRLEIDRFGRVCERREIRARGRETAIIAVASRSHSCAETERFLARHHVQECTSVGSSLKFCLLAEGRADVYPRFGRTMEWDTAAGDAVLAAAGGTVLRLDGSVLRYGKCRQVSDCDFANPHFVAWAAAPPEGWC</sequence>
<dbReference type="InterPro" id="IPR006240">
    <property type="entry name" value="CysQ"/>
</dbReference>
<evidence type="ECO:0000256" key="5">
    <source>
        <dbReference type="ARBA" id="ARBA00023136"/>
    </source>
</evidence>
<evidence type="ECO:0000256" key="1">
    <source>
        <dbReference type="ARBA" id="ARBA00005289"/>
    </source>
</evidence>
<feature type="binding site" evidence="6">
    <location>
        <position position="214"/>
    </location>
    <ligand>
        <name>Mg(2+)</name>
        <dbReference type="ChEBI" id="CHEBI:18420"/>
        <label>2</label>
    </ligand>
</feature>
<comment type="cofactor">
    <cofactor evidence="6 7">
        <name>Mg(2+)</name>
        <dbReference type="ChEBI" id="CHEBI:18420"/>
    </cofactor>
</comment>
<comment type="caution">
    <text evidence="8">The sequence shown here is derived from an EMBL/GenBank/DDBJ whole genome shotgun (WGS) entry which is preliminary data.</text>
</comment>
<dbReference type="GO" id="GO:0008441">
    <property type="term" value="F:3'(2'),5'-bisphosphate nucleotidase activity"/>
    <property type="evidence" value="ECO:0007669"/>
    <property type="project" value="UniProtKB-UniRule"/>
</dbReference>
<dbReference type="EMBL" id="WXFA01000024">
    <property type="protein sequence ID" value="MBM3094284.1"/>
    <property type="molecule type" value="Genomic_DNA"/>
</dbReference>
<reference evidence="8 9" key="1">
    <citation type="submission" date="2020-01" db="EMBL/GenBank/DDBJ databases">
        <title>Draft genome assembly of Ensifer adhaerens T173.</title>
        <authorList>
            <person name="Craig J.E."/>
            <person name="Stinchcombe J.R."/>
        </authorList>
    </citation>
    <scope>NUCLEOTIDE SEQUENCE [LARGE SCALE GENOMIC DNA]</scope>
    <source>
        <strain evidence="8 9">T173</strain>
    </source>
</reference>
<dbReference type="EC" id="3.1.3.7" evidence="6"/>
<comment type="function">
    <text evidence="6">Converts adenosine-3',5'-bisphosphate (PAP) to AMP.</text>
</comment>
<dbReference type="NCBIfam" id="TIGR01331">
    <property type="entry name" value="bisphos_cysQ"/>
    <property type="match status" value="1"/>
</dbReference>
<keyword evidence="4 6" id="KW-0378">Hydrolase</keyword>
<feature type="binding site" evidence="7">
    <location>
        <position position="214"/>
    </location>
    <ligand>
        <name>Mg(2+)</name>
        <dbReference type="ChEBI" id="CHEBI:18420"/>
        <label>1</label>
        <note>catalytic</note>
    </ligand>
</feature>
<evidence type="ECO:0000313" key="8">
    <source>
        <dbReference type="EMBL" id="MBM3094284.1"/>
    </source>
</evidence>
<dbReference type="Gene3D" id="3.40.190.80">
    <property type="match status" value="1"/>
</dbReference>
<dbReference type="Proteomes" id="UP000744980">
    <property type="component" value="Unassembled WGS sequence"/>
</dbReference>
<gene>
    <name evidence="6 8" type="primary">cysQ</name>
    <name evidence="8" type="ORF">GFB56_26430</name>
</gene>
<evidence type="ECO:0000256" key="2">
    <source>
        <dbReference type="ARBA" id="ARBA00022475"/>
    </source>
</evidence>
<dbReference type="GO" id="GO:0046854">
    <property type="term" value="P:phosphatidylinositol phosphate biosynthetic process"/>
    <property type="evidence" value="ECO:0007669"/>
    <property type="project" value="InterPro"/>
</dbReference>
<protein>
    <recommendedName>
        <fullName evidence="6">3'(2'),5'-bisphosphate nucleotidase CysQ</fullName>
        <ecNumber evidence="6">3.1.3.7</ecNumber>
    </recommendedName>
    <alternativeName>
        <fullName evidence="6">3'(2'),5-bisphosphonucleoside 3'(2')-phosphohydrolase</fullName>
    </alternativeName>
    <alternativeName>
        <fullName evidence="6">3'-phosphoadenosine 5'-phosphate phosphatase</fullName>
        <shortName evidence="6">PAP phosphatase</shortName>
    </alternativeName>
</protein>
<dbReference type="GO" id="GO:0005886">
    <property type="term" value="C:plasma membrane"/>
    <property type="evidence" value="ECO:0007669"/>
    <property type="project" value="UniProtKB-SubCell"/>
</dbReference>
<evidence type="ECO:0000256" key="6">
    <source>
        <dbReference type="HAMAP-Rule" id="MF_02095"/>
    </source>
</evidence>
<comment type="similarity">
    <text evidence="1 6">Belongs to the inositol monophosphatase superfamily. CysQ family.</text>
</comment>
<dbReference type="PRINTS" id="PR00377">
    <property type="entry name" value="IMPHPHTASES"/>
</dbReference>
<dbReference type="GO" id="GO:0000287">
    <property type="term" value="F:magnesium ion binding"/>
    <property type="evidence" value="ECO:0007669"/>
    <property type="project" value="UniProtKB-UniRule"/>
</dbReference>
<keyword evidence="6 7" id="KW-0460">Magnesium</keyword>